<organism evidence="7 8">
    <name type="scientific">Jiella flava</name>
    <dbReference type="NCBI Taxonomy" id="2816857"/>
    <lineage>
        <taxon>Bacteria</taxon>
        <taxon>Pseudomonadati</taxon>
        <taxon>Pseudomonadota</taxon>
        <taxon>Alphaproteobacteria</taxon>
        <taxon>Hyphomicrobiales</taxon>
        <taxon>Aurantimonadaceae</taxon>
        <taxon>Jiella</taxon>
    </lineage>
</organism>
<gene>
    <name evidence="7" type="ORF">J1C48_17075</name>
</gene>
<evidence type="ECO:0000256" key="4">
    <source>
        <dbReference type="ARBA" id="ARBA00022989"/>
    </source>
</evidence>
<sequence>MTAPLLAPLFAYAAALGVAAAIPGPGVAALVGQSLGNGLRAALFFLAGLALGDLVYLTVAVAGLAALAEIFAEAFFVVKLVGGAYLIDLGWRFWTSDGASGALAAADKLRAARSARRGLKAFLSGFTVTLGNPKTIVFYLALVPSVLDLKGVGFGEWALLAAITIVVLFTVLSPYALLAAKAGRVMSAPATLKRLNRIAGGFVSGAGALILGEAVVTLTRRG</sequence>
<evidence type="ECO:0000313" key="8">
    <source>
        <dbReference type="Proteomes" id="UP000664122"/>
    </source>
</evidence>
<dbReference type="GO" id="GO:0015171">
    <property type="term" value="F:amino acid transmembrane transporter activity"/>
    <property type="evidence" value="ECO:0007669"/>
    <property type="project" value="TreeGrafter"/>
</dbReference>
<comment type="subcellular location">
    <subcellularLocation>
        <location evidence="1">Cell membrane</location>
        <topology evidence="1">Multi-pass membrane protein</topology>
    </subcellularLocation>
</comment>
<comment type="caution">
    <text evidence="7">The sequence shown here is derived from an EMBL/GenBank/DDBJ whole genome shotgun (WGS) entry which is preliminary data.</text>
</comment>
<accession>A0A939JYD3</accession>
<evidence type="ECO:0000256" key="5">
    <source>
        <dbReference type="ARBA" id="ARBA00023136"/>
    </source>
</evidence>
<dbReference type="InterPro" id="IPR001123">
    <property type="entry name" value="LeuE-type"/>
</dbReference>
<evidence type="ECO:0000256" key="2">
    <source>
        <dbReference type="ARBA" id="ARBA00022475"/>
    </source>
</evidence>
<feature type="transmembrane region" description="Helical" evidence="6">
    <location>
        <begin position="45"/>
        <end position="67"/>
    </location>
</feature>
<name>A0A939JYD3_9HYPH</name>
<evidence type="ECO:0000313" key="7">
    <source>
        <dbReference type="EMBL" id="MBO0664296.1"/>
    </source>
</evidence>
<feature type="transmembrane region" description="Helical" evidence="6">
    <location>
        <begin position="198"/>
        <end position="219"/>
    </location>
</feature>
<reference evidence="7" key="1">
    <citation type="submission" date="2021-03" db="EMBL/GenBank/DDBJ databases">
        <title>Whole genome sequence of Jiella sp. CQZ9-1.</title>
        <authorList>
            <person name="Tuo L."/>
        </authorList>
    </citation>
    <scope>NUCLEOTIDE SEQUENCE</scope>
    <source>
        <strain evidence="7">CQZ9-1</strain>
    </source>
</reference>
<feature type="transmembrane region" description="Helical" evidence="6">
    <location>
        <begin position="74"/>
        <end position="94"/>
    </location>
</feature>
<keyword evidence="8" id="KW-1185">Reference proteome</keyword>
<keyword evidence="3 6" id="KW-0812">Transmembrane</keyword>
<dbReference type="RefSeq" id="WP_207259208.1">
    <property type="nucleotide sequence ID" value="NZ_JAFMPP010000019.1"/>
</dbReference>
<keyword evidence="5 6" id="KW-0472">Membrane</keyword>
<protein>
    <submittedName>
        <fullName evidence="7">LysE family translocator</fullName>
    </submittedName>
</protein>
<evidence type="ECO:0000256" key="6">
    <source>
        <dbReference type="SAM" id="Phobius"/>
    </source>
</evidence>
<dbReference type="PANTHER" id="PTHR30086">
    <property type="entry name" value="ARGININE EXPORTER PROTEIN ARGO"/>
    <property type="match status" value="1"/>
</dbReference>
<keyword evidence="2" id="KW-1003">Cell membrane</keyword>
<dbReference type="Pfam" id="PF01810">
    <property type="entry name" value="LysE"/>
    <property type="match status" value="1"/>
</dbReference>
<dbReference type="PANTHER" id="PTHR30086:SF20">
    <property type="entry name" value="ARGININE EXPORTER PROTEIN ARGO-RELATED"/>
    <property type="match status" value="1"/>
</dbReference>
<dbReference type="AlphaFoldDB" id="A0A939JYD3"/>
<dbReference type="EMBL" id="JAFMPP010000019">
    <property type="protein sequence ID" value="MBO0664296.1"/>
    <property type="molecule type" value="Genomic_DNA"/>
</dbReference>
<keyword evidence="4 6" id="KW-1133">Transmembrane helix</keyword>
<evidence type="ECO:0000256" key="1">
    <source>
        <dbReference type="ARBA" id="ARBA00004651"/>
    </source>
</evidence>
<proteinExistence type="predicted"/>
<feature type="transmembrane region" description="Helical" evidence="6">
    <location>
        <begin position="157"/>
        <end position="178"/>
    </location>
</feature>
<evidence type="ECO:0000256" key="3">
    <source>
        <dbReference type="ARBA" id="ARBA00022692"/>
    </source>
</evidence>
<dbReference type="GO" id="GO:0005886">
    <property type="term" value="C:plasma membrane"/>
    <property type="evidence" value="ECO:0007669"/>
    <property type="project" value="UniProtKB-SubCell"/>
</dbReference>
<dbReference type="Proteomes" id="UP000664122">
    <property type="component" value="Unassembled WGS sequence"/>
</dbReference>